<name>A0A3N4H893_ASCIM</name>
<feature type="region of interest" description="Disordered" evidence="1">
    <location>
        <begin position="263"/>
        <end position="330"/>
    </location>
</feature>
<feature type="region of interest" description="Disordered" evidence="1">
    <location>
        <begin position="381"/>
        <end position="513"/>
    </location>
</feature>
<evidence type="ECO:0000256" key="1">
    <source>
        <dbReference type="SAM" id="MobiDB-lite"/>
    </source>
</evidence>
<feature type="compositionally biased region" description="Polar residues" evidence="1">
    <location>
        <begin position="91"/>
        <end position="101"/>
    </location>
</feature>
<dbReference type="EMBL" id="ML119988">
    <property type="protein sequence ID" value="RPA71013.1"/>
    <property type="molecule type" value="Genomic_DNA"/>
</dbReference>
<proteinExistence type="predicted"/>
<accession>A0A3N4H893</accession>
<feature type="compositionally biased region" description="Basic and acidic residues" evidence="1">
    <location>
        <begin position="434"/>
        <end position="448"/>
    </location>
</feature>
<feature type="compositionally biased region" description="Pro residues" evidence="1">
    <location>
        <begin position="224"/>
        <end position="240"/>
    </location>
</feature>
<gene>
    <name evidence="2" type="ORF">BJ508DRAFT_336490</name>
</gene>
<feature type="region of interest" description="Disordered" evidence="1">
    <location>
        <begin position="216"/>
        <end position="244"/>
    </location>
</feature>
<feature type="compositionally biased region" description="Polar residues" evidence="1">
    <location>
        <begin position="399"/>
        <end position="433"/>
    </location>
</feature>
<feature type="compositionally biased region" description="Basic and acidic residues" evidence="1">
    <location>
        <begin position="316"/>
        <end position="325"/>
    </location>
</feature>
<feature type="region of interest" description="Disordered" evidence="1">
    <location>
        <begin position="1"/>
        <end position="49"/>
    </location>
</feature>
<feature type="region of interest" description="Disordered" evidence="1">
    <location>
        <begin position="67"/>
        <end position="114"/>
    </location>
</feature>
<protein>
    <submittedName>
        <fullName evidence="2">Uncharacterized protein</fullName>
    </submittedName>
</protein>
<feature type="compositionally biased region" description="Polar residues" evidence="1">
    <location>
        <begin position="470"/>
        <end position="485"/>
    </location>
</feature>
<feature type="compositionally biased region" description="Acidic residues" evidence="1">
    <location>
        <begin position="68"/>
        <end position="79"/>
    </location>
</feature>
<dbReference type="Proteomes" id="UP000275078">
    <property type="component" value="Unassembled WGS sequence"/>
</dbReference>
<keyword evidence="3" id="KW-1185">Reference proteome</keyword>
<dbReference type="AlphaFoldDB" id="A0A3N4H893"/>
<sequence length="538" mass="59295">MPRYSHPPQEPAVAGRPRYSHQPPQPPTSKETNKPDAIGKTGSIEDPAIKPAALNCLNLNGARPITEETNESDCAPENEIDSKSADAIKNQPENVNAQDVAQSVGEPPRHTDGNVLEFDELPEAESSDVEWKIATFVGIPTGLSVPPVEAAVAGPARSMKPAVTRYDVHKTIVGMQGSPREPSLVSENQKVVAKKSSALAPQKIEQGKLVTERSRPYTISNPRPSSPLPYIPAAAPPPANGPARRCPTTETIVIDLAELAPEPLGRHDKNDLDLGRSKNRHARPGVERSGSYGGRMPRAPSPPPGLRQPPLAFGRNGRDGEERRTRVSAYGSQGNMRFDVHHFDAALLTECRKENCLECFQMQNPGACFHQGMAPRRPAGSGYIPYDAYQPSEAHRTPSHPQYPTQSFGQQDRAYHQQSYRRTGHTRQPSQPSRDYENYRGHQQPDRHRPQHYTQAPDQYYAPPAAPNVGPNSTGNLPGASSSHRMQAEESAGVSNPQHQADPKDFEDAEAKQAATIAWERKERMKRYEKQHAHLRRF</sequence>
<feature type="compositionally biased region" description="Basic and acidic residues" evidence="1">
    <location>
        <begin position="501"/>
        <end position="511"/>
    </location>
</feature>
<evidence type="ECO:0000313" key="2">
    <source>
        <dbReference type="EMBL" id="RPA71013.1"/>
    </source>
</evidence>
<reference evidence="2 3" key="1">
    <citation type="journal article" date="2018" name="Nat. Ecol. Evol.">
        <title>Pezizomycetes genomes reveal the molecular basis of ectomycorrhizal truffle lifestyle.</title>
        <authorList>
            <person name="Murat C."/>
            <person name="Payen T."/>
            <person name="Noel B."/>
            <person name="Kuo A."/>
            <person name="Morin E."/>
            <person name="Chen J."/>
            <person name="Kohler A."/>
            <person name="Krizsan K."/>
            <person name="Balestrini R."/>
            <person name="Da Silva C."/>
            <person name="Montanini B."/>
            <person name="Hainaut M."/>
            <person name="Levati E."/>
            <person name="Barry K.W."/>
            <person name="Belfiori B."/>
            <person name="Cichocki N."/>
            <person name="Clum A."/>
            <person name="Dockter R.B."/>
            <person name="Fauchery L."/>
            <person name="Guy J."/>
            <person name="Iotti M."/>
            <person name="Le Tacon F."/>
            <person name="Lindquist E.A."/>
            <person name="Lipzen A."/>
            <person name="Malagnac F."/>
            <person name="Mello A."/>
            <person name="Molinier V."/>
            <person name="Miyauchi S."/>
            <person name="Poulain J."/>
            <person name="Riccioni C."/>
            <person name="Rubini A."/>
            <person name="Sitrit Y."/>
            <person name="Splivallo R."/>
            <person name="Traeger S."/>
            <person name="Wang M."/>
            <person name="Zifcakova L."/>
            <person name="Wipf D."/>
            <person name="Zambonelli A."/>
            <person name="Paolocci F."/>
            <person name="Nowrousian M."/>
            <person name="Ottonello S."/>
            <person name="Baldrian P."/>
            <person name="Spatafora J.W."/>
            <person name="Henrissat B."/>
            <person name="Nagy L.G."/>
            <person name="Aury J.M."/>
            <person name="Wincker P."/>
            <person name="Grigoriev I.V."/>
            <person name="Bonfante P."/>
            <person name="Martin F.M."/>
        </authorList>
    </citation>
    <scope>NUCLEOTIDE SEQUENCE [LARGE SCALE GENOMIC DNA]</scope>
    <source>
        <strain evidence="2 3">RN42</strain>
    </source>
</reference>
<evidence type="ECO:0000313" key="3">
    <source>
        <dbReference type="Proteomes" id="UP000275078"/>
    </source>
</evidence>
<feature type="compositionally biased region" description="Basic and acidic residues" evidence="1">
    <location>
        <begin position="264"/>
        <end position="276"/>
    </location>
</feature>
<organism evidence="2 3">
    <name type="scientific">Ascobolus immersus RN42</name>
    <dbReference type="NCBI Taxonomy" id="1160509"/>
    <lineage>
        <taxon>Eukaryota</taxon>
        <taxon>Fungi</taxon>
        <taxon>Dikarya</taxon>
        <taxon>Ascomycota</taxon>
        <taxon>Pezizomycotina</taxon>
        <taxon>Pezizomycetes</taxon>
        <taxon>Pezizales</taxon>
        <taxon>Ascobolaceae</taxon>
        <taxon>Ascobolus</taxon>
    </lineage>
</organism>